<dbReference type="Proteomes" id="UP001218188">
    <property type="component" value="Unassembled WGS sequence"/>
</dbReference>
<keyword evidence="4 10" id="KW-0349">Heme</keyword>
<feature type="binding site" evidence="10">
    <location>
        <position position="255"/>
    </location>
    <ligand>
        <name>Ca(2+)</name>
        <dbReference type="ChEBI" id="CHEBI:29108"/>
        <label>2</label>
    </ligand>
</feature>
<keyword evidence="10 13" id="KW-0106">Calcium</keyword>
<feature type="compositionally biased region" description="Acidic residues" evidence="14">
    <location>
        <begin position="41"/>
        <end position="54"/>
    </location>
</feature>
<dbReference type="EMBL" id="JARJCM010000072">
    <property type="protein sequence ID" value="KAJ7032523.1"/>
    <property type="molecule type" value="Genomic_DNA"/>
</dbReference>
<feature type="binding site" evidence="10">
    <location>
        <position position="133"/>
    </location>
    <ligand>
        <name>Ca(2+)</name>
        <dbReference type="ChEBI" id="CHEBI:29108"/>
        <label>1</label>
    </ligand>
</feature>
<keyword evidence="12" id="KW-1015">Disulfide bond</keyword>
<evidence type="ECO:0000256" key="7">
    <source>
        <dbReference type="ARBA" id="ARBA00023004"/>
    </source>
</evidence>
<dbReference type="GO" id="GO:0000302">
    <property type="term" value="P:response to reactive oxygen species"/>
    <property type="evidence" value="ECO:0007669"/>
    <property type="project" value="TreeGrafter"/>
</dbReference>
<proteinExistence type="inferred from homology"/>
<dbReference type="Gene3D" id="1.10.420.10">
    <property type="entry name" value="Peroxidase, domain 2"/>
    <property type="match status" value="1"/>
</dbReference>
<evidence type="ECO:0000256" key="5">
    <source>
        <dbReference type="ARBA" id="ARBA00022723"/>
    </source>
</evidence>
<evidence type="ECO:0000256" key="9">
    <source>
        <dbReference type="PIRSR" id="PIRSR601621-1"/>
    </source>
</evidence>
<organism evidence="16 17">
    <name type="scientific">Mycena alexandri</name>
    <dbReference type="NCBI Taxonomy" id="1745969"/>
    <lineage>
        <taxon>Eukaryota</taxon>
        <taxon>Fungi</taxon>
        <taxon>Dikarya</taxon>
        <taxon>Basidiomycota</taxon>
        <taxon>Agaricomycotina</taxon>
        <taxon>Agaricomycetes</taxon>
        <taxon>Agaricomycetidae</taxon>
        <taxon>Agaricales</taxon>
        <taxon>Marasmiineae</taxon>
        <taxon>Mycenaceae</taxon>
        <taxon>Mycena</taxon>
    </lineage>
</organism>
<evidence type="ECO:0000256" key="13">
    <source>
        <dbReference type="RuleBase" id="RU363051"/>
    </source>
</evidence>
<dbReference type="PRINTS" id="PR00458">
    <property type="entry name" value="PEROXIDASE"/>
</dbReference>
<dbReference type="GO" id="GO:0042744">
    <property type="term" value="P:hydrogen peroxide catabolic process"/>
    <property type="evidence" value="ECO:0007669"/>
    <property type="project" value="TreeGrafter"/>
</dbReference>
<comment type="caution">
    <text evidence="16">The sequence shown here is derived from an EMBL/GenBank/DDBJ whole genome shotgun (WGS) entry which is preliminary data.</text>
</comment>
<evidence type="ECO:0000256" key="10">
    <source>
        <dbReference type="PIRSR" id="PIRSR601621-2"/>
    </source>
</evidence>
<feature type="region of interest" description="Disordered" evidence="14">
    <location>
        <begin position="23"/>
        <end position="73"/>
    </location>
</feature>
<dbReference type="PANTHER" id="PTHR31356:SF66">
    <property type="entry name" value="CATALASE-PEROXIDASE"/>
    <property type="match status" value="1"/>
</dbReference>
<dbReference type="GO" id="GO:0034599">
    <property type="term" value="P:cellular response to oxidative stress"/>
    <property type="evidence" value="ECO:0007669"/>
    <property type="project" value="InterPro"/>
</dbReference>
<evidence type="ECO:0000256" key="4">
    <source>
        <dbReference type="ARBA" id="ARBA00022617"/>
    </source>
</evidence>
<keyword evidence="5 10" id="KW-0479">Metal-binding</keyword>
<dbReference type="PRINTS" id="PR00462">
    <property type="entry name" value="LIGNINASE"/>
</dbReference>
<keyword evidence="6 13" id="KW-0560">Oxidoreductase</keyword>
<dbReference type="InterPro" id="IPR019794">
    <property type="entry name" value="Peroxidases_AS"/>
</dbReference>
<evidence type="ECO:0000256" key="8">
    <source>
        <dbReference type="ARBA" id="ARBA00023180"/>
    </source>
</evidence>
<feature type="disulfide bond" evidence="12">
    <location>
        <begin position="79"/>
        <end position="331"/>
    </location>
</feature>
<dbReference type="InterPro" id="IPR044831">
    <property type="entry name" value="Ccp1-like"/>
</dbReference>
<keyword evidence="13" id="KW-0732">Signal</keyword>
<evidence type="ECO:0000256" key="2">
    <source>
        <dbReference type="ARBA" id="ARBA00022525"/>
    </source>
</evidence>
<dbReference type="PROSITE" id="PS50873">
    <property type="entry name" value="PEROXIDASE_4"/>
    <property type="match status" value="1"/>
</dbReference>
<feature type="binding site" evidence="10">
    <location>
        <position position="262"/>
    </location>
    <ligand>
        <name>Ca(2+)</name>
        <dbReference type="ChEBI" id="CHEBI:29108"/>
        <label>2</label>
    </ligand>
</feature>
<feature type="domain" description="Plant heme peroxidase family profile" evidence="15">
    <location>
        <begin position="104"/>
        <end position="297"/>
    </location>
</feature>
<reference evidence="16" key="1">
    <citation type="submission" date="2023-03" db="EMBL/GenBank/DDBJ databases">
        <title>Massive genome expansion in bonnet fungi (Mycena s.s.) driven by repeated elements and novel gene families across ecological guilds.</title>
        <authorList>
            <consortium name="Lawrence Berkeley National Laboratory"/>
            <person name="Harder C.B."/>
            <person name="Miyauchi S."/>
            <person name="Viragh M."/>
            <person name="Kuo A."/>
            <person name="Thoen E."/>
            <person name="Andreopoulos B."/>
            <person name="Lu D."/>
            <person name="Skrede I."/>
            <person name="Drula E."/>
            <person name="Henrissat B."/>
            <person name="Morin E."/>
            <person name="Kohler A."/>
            <person name="Barry K."/>
            <person name="LaButti K."/>
            <person name="Morin E."/>
            <person name="Salamov A."/>
            <person name="Lipzen A."/>
            <person name="Mereny Z."/>
            <person name="Hegedus B."/>
            <person name="Baldrian P."/>
            <person name="Stursova M."/>
            <person name="Weitz H."/>
            <person name="Taylor A."/>
            <person name="Grigoriev I.V."/>
            <person name="Nagy L.G."/>
            <person name="Martin F."/>
            <person name="Kauserud H."/>
        </authorList>
    </citation>
    <scope>NUCLEOTIDE SEQUENCE</scope>
    <source>
        <strain evidence="16">CBHHK200</strain>
    </source>
</reference>
<feature type="binding site" evidence="10">
    <location>
        <position position="238"/>
    </location>
    <ligand>
        <name>Ca(2+)</name>
        <dbReference type="ChEBI" id="CHEBI:29108"/>
        <label>2</label>
    </ligand>
</feature>
<keyword evidence="3 13" id="KW-0575">Peroxidase</keyword>
<protein>
    <recommendedName>
        <fullName evidence="13">Peroxidase</fullName>
        <ecNumber evidence="13">1.11.1.-</ecNumber>
    </recommendedName>
</protein>
<sequence>MRRFSVTLLLASLVLSALAKPYSVRQTTDPTDPTDPADPPDGPDGDGDGDDDTNADGNVPDLGDGNGIPDVSNATNPQCVPWYGIRDAILGGIFQGRCGDNSRAAVRLAFHDAGTFSLGLQGLGRPNGAADGSMIWDPTEVTRTENNGLQNIVGILKPLPAQFGVSPGDILHLAGVLGVLACPGGPRIDAFVGRPLPLNVAPTDRLPNPEDPVELLLAKFEDMSFSVRSMIALIGAHSTGKQRFVDPARNGSSFDSTVNVWDVDFYGETAHGTTDPDVFTLDSDRFLANNVSTIMEFHRYINNQPDWDEDYRAAHFQMSTLGINQSALINCTEIMPASINLTTLTINGTVDPDLLEAATQKYRAPWLVPSS</sequence>
<dbReference type="Gene3D" id="1.10.520.10">
    <property type="match status" value="1"/>
</dbReference>
<keyword evidence="8" id="KW-0325">Glycoprotein</keyword>
<evidence type="ECO:0000313" key="16">
    <source>
        <dbReference type="EMBL" id="KAJ7032523.1"/>
    </source>
</evidence>
<evidence type="ECO:0000256" key="6">
    <source>
        <dbReference type="ARBA" id="ARBA00023002"/>
    </source>
</evidence>
<evidence type="ECO:0000256" key="3">
    <source>
        <dbReference type="ARBA" id="ARBA00022559"/>
    </source>
</evidence>
<accession>A0AAD6SU88</accession>
<feature type="signal peptide" evidence="13">
    <location>
        <begin position="1"/>
        <end position="19"/>
    </location>
</feature>
<feature type="binding site" description="axial binding residue" evidence="10">
    <location>
        <position position="237"/>
    </location>
    <ligand>
        <name>heme b</name>
        <dbReference type="ChEBI" id="CHEBI:60344"/>
    </ligand>
    <ligandPart>
        <name>Fe</name>
        <dbReference type="ChEBI" id="CHEBI:18248"/>
    </ligandPart>
</feature>
<dbReference type="InterPro" id="IPR001621">
    <property type="entry name" value="Ligninase"/>
</dbReference>
<dbReference type="EC" id="1.11.1.-" evidence="13"/>
<dbReference type="InterPro" id="IPR010255">
    <property type="entry name" value="Haem_peroxidase_sf"/>
</dbReference>
<dbReference type="AlphaFoldDB" id="A0AAD6SU88"/>
<dbReference type="PANTHER" id="PTHR31356">
    <property type="entry name" value="THYLAKOID LUMENAL 29 KDA PROTEIN, CHLOROPLASTIC-RELATED"/>
    <property type="match status" value="1"/>
</dbReference>
<dbReference type="GO" id="GO:0046872">
    <property type="term" value="F:metal ion binding"/>
    <property type="evidence" value="ECO:0007669"/>
    <property type="project" value="UniProtKB-UniRule"/>
</dbReference>
<feature type="binding site" evidence="10">
    <location>
        <position position="131"/>
    </location>
    <ligand>
        <name>Ca(2+)</name>
        <dbReference type="ChEBI" id="CHEBI:29108"/>
        <label>1</label>
    </ligand>
</feature>
<keyword evidence="2" id="KW-0964">Secreted</keyword>
<comment type="cofactor">
    <cofactor evidence="10 13">
        <name>Ca(2+)</name>
        <dbReference type="ChEBI" id="CHEBI:29108"/>
    </cofactor>
    <text evidence="10 13">Binds 2 calcium ions per subunit.</text>
</comment>
<dbReference type="Pfam" id="PF00141">
    <property type="entry name" value="peroxidase"/>
    <property type="match status" value="1"/>
</dbReference>
<comment type="similarity">
    <text evidence="1 13">Belongs to the peroxidase family. Ligninase subfamily.</text>
</comment>
<feature type="site" description="Transition state stabilizer" evidence="11">
    <location>
        <position position="107"/>
    </location>
</feature>
<evidence type="ECO:0000256" key="1">
    <source>
        <dbReference type="ARBA" id="ARBA00006089"/>
    </source>
</evidence>
<feature type="chain" id="PRO_5041773202" description="Peroxidase" evidence="13">
    <location>
        <begin position="20"/>
        <end position="371"/>
    </location>
</feature>
<keyword evidence="7 10" id="KW-0408">Iron</keyword>
<comment type="cofactor">
    <cofactor evidence="10">
        <name>heme b</name>
        <dbReference type="ChEBI" id="CHEBI:60344"/>
    </cofactor>
    <text evidence="10">Binds 1 heme b (iron(II)-protoporphyrin IX) group per subunit.</text>
</comment>
<evidence type="ECO:0000259" key="15">
    <source>
        <dbReference type="PROSITE" id="PS50873"/>
    </source>
</evidence>
<dbReference type="PROSITE" id="PS00436">
    <property type="entry name" value="PEROXIDASE_2"/>
    <property type="match status" value="1"/>
</dbReference>
<evidence type="ECO:0000256" key="12">
    <source>
        <dbReference type="PIRSR" id="PIRSR601621-4"/>
    </source>
</evidence>
<dbReference type="InterPro" id="IPR002016">
    <property type="entry name" value="Haem_peroxidase"/>
</dbReference>
<keyword evidence="17" id="KW-1185">Reference proteome</keyword>
<feature type="disulfide bond" evidence="12">
    <location>
        <begin position="98"/>
        <end position="182"/>
    </location>
</feature>
<dbReference type="GO" id="GO:0020037">
    <property type="term" value="F:heme binding"/>
    <property type="evidence" value="ECO:0007669"/>
    <property type="project" value="UniProtKB-UniRule"/>
</dbReference>
<gene>
    <name evidence="16" type="ORF">C8F04DRAFT_1261821</name>
</gene>
<feature type="binding site" evidence="10">
    <location>
        <position position="257"/>
    </location>
    <ligand>
        <name>Ca(2+)</name>
        <dbReference type="ChEBI" id="CHEBI:29108"/>
        <label>2</label>
    </ligand>
</feature>
<feature type="active site" description="Proton acceptor" evidence="9">
    <location>
        <position position="111"/>
    </location>
</feature>
<name>A0AAD6SU88_9AGAR</name>
<feature type="binding site" evidence="10">
    <location>
        <position position="112"/>
    </location>
    <ligand>
        <name>Ca(2+)</name>
        <dbReference type="ChEBI" id="CHEBI:29108"/>
        <label>1</label>
    </ligand>
</feature>
<dbReference type="SUPFAM" id="SSF48113">
    <property type="entry name" value="Heme-dependent peroxidases"/>
    <property type="match status" value="1"/>
</dbReference>
<dbReference type="GO" id="GO:0004601">
    <property type="term" value="F:peroxidase activity"/>
    <property type="evidence" value="ECO:0007669"/>
    <property type="project" value="UniProtKB-KW"/>
</dbReference>
<evidence type="ECO:0000256" key="11">
    <source>
        <dbReference type="PIRSR" id="PIRSR601621-3"/>
    </source>
</evidence>
<evidence type="ECO:0000313" key="17">
    <source>
        <dbReference type="Proteomes" id="UP001218188"/>
    </source>
</evidence>
<evidence type="ECO:0000256" key="14">
    <source>
        <dbReference type="SAM" id="MobiDB-lite"/>
    </source>
</evidence>